<keyword evidence="13" id="KW-1185">Reference proteome</keyword>
<dbReference type="GO" id="GO:0032259">
    <property type="term" value="P:methylation"/>
    <property type="evidence" value="ECO:0007669"/>
    <property type="project" value="UniProtKB-KW"/>
</dbReference>
<comment type="caution">
    <text evidence="12">The sequence shown here is derived from an EMBL/GenBank/DDBJ whole genome shotgun (WGS) entry which is preliminary data.</text>
</comment>
<comment type="subcellular location">
    <subcellularLocation>
        <location evidence="8">Cytoplasm</location>
    </subcellularLocation>
</comment>
<dbReference type="Pfam" id="PF01035">
    <property type="entry name" value="DNA_binding_1"/>
    <property type="match status" value="1"/>
</dbReference>
<dbReference type="InterPro" id="IPR023546">
    <property type="entry name" value="MGMT"/>
</dbReference>
<dbReference type="InterPro" id="IPR001497">
    <property type="entry name" value="MethylDNA_cys_MeTrfase_AS"/>
</dbReference>
<evidence type="ECO:0000313" key="13">
    <source>
        <dbReference type="Proteomes" id="UP000574369"/>
    </source>
</evidence>
<dbReference type="SUPFAM" id="SSF53155">
    <property type="entry name" value="Methylated DNA-protein cysteine methyltransferase domain"/>
    <property type="match status" value="1"/>
</dbReference>
<dbReference type="EMBL" id="JACHXO010000001">
    <property type="protein sequence ID" value="MBB3192977.1"/>
    <property type="molecule type" value="Genomic_DNA"/>
</dbReference>
<evidence type="ECO:0000313" key="12">
    <source>
        <dbReference type="EMBL" id="MBB3192977.1"/>
    </source>
</evidence>
<feature type="active site" description="Nucleophile; methyl group acceptor" evidence="8">
    <location>
        <position position="138"/>
    </location>
</feature>
<keyword evidence="4 8" id="KW-0808">Transferase</keyword>
<dbReference type="HAMAP" id="MF_00772">
    <property type="entry name" value="OGT"/>
    <property type="match status" value="1"/>
</dbReference>
<dbReference type="Gene3D" id="3.30.160.70">
    <property type="entry name" value="Methylated DNA-protein cysteine methyltransferase domain"/>
    <property type="match status" value="1"/>
</dbReference>
<accession>A0ABR6GLJ3</accession>
<evidence type="ECO:0000256" key="8">
    <source>
        <dbReference type="HAMAP-Rule" id="MF_00772"/>
    </source>
</evidence>
<evidence type="ECO:0000256" key="7">
    <source>
        <dbReference type="ARBA" id="ARBA00049348"/>
    </source>
</evidence>
<dbReference type="InterPro" id="IPR036388">
    <property type="entry name" value="WH-like_DNA-bd_sf"/>
</dbReference>
<keyword evidence="6 8" id="KW-0234">DNA repair</keyword>
<dbReference type="PANTHER" id="PTHR10815">
    <property type="entry name" value="METHYLATED-DNA--PROTEIN-CYSTEINE METHYLTRANSFERASE"/>
    <property type="match status" value="1"/>
</dbReference>
<evidence type="ECO:0000256" key="6">
    <source>
        <dbReference type="ARBA" id="ARBA00023204"/>
    </source>
</evidence>
<dbReference type="EC" id="2.1.1.63" evidence="8"/>
<evidence type="ECO:0000256" key="2">
    <source>
        <dbReference type="ARBA" id="ARBA00022490"/>
    </source>
</evidence>
<comment type="similarity">
    <text evidence="8">Belongs to the MGMT family.</text>
</comment>
<dbReference type="PROSITE" id="PS00374">
    <property type="entry name" value="MGMT"/>
    <property type="match status" value="1"/>
</dbReference>
<keyword evidence="5 8" id="KW-0227">DNA damage</keyword>
<sequence length="219" mass="23104">MLKTLMLSQSEIDTPLGRMLLARDAQGLCGVWFEAQKYHPGPLSVPRDDADPCLRQAADWLHAYFDGSRRAAAHADGLPPMSLIGTPFQQSVWRALLDIPSGETVSYGELADRLGCRAAVRAVAAAVGRNPLSVLVPCHRVIGSNGQLTGYAGGLPRKQALLALECHQQLPMEARATDPGAHPPPSPAPALAPPASPPPRTSSPWPQGSLFTSLEGAGA</sequence>
<dbReference type="NCBIfam" id="TIGR00589">
    <property type="entry name" value="ogt"/>
    <property type="match status" value="1"/>
</dbReference>
<evidence type="ECO:0000256" key="1">
    <source>
        <dbReference type="ARBA" id="ARBA00001286"/>
    </source>
</evidence>
<comment type="catalytic activity">
    <reaction evidence="1 8">
        <text>a 4-O-methyl-thymidine in DNA + L-cysteinyl-[protein] = a thymidine in DNA + S-methyl-L-cysteinyl-[protein]</text>
        <dbReference type="Rhea" id="RHEA:53428"/>
        <dbReference type="Rhea" id="RHEA-COMP:10131"/>
        <dbReference type="Rhea" id="RHEA-COMP:10132"/>
        <dbReference type="Rhea" id="RHEA-COMP:13555"/>
        <dbReference type="Rhea" id="RHEA-COMP:13556"/>
        <dbReference type="ChEBI" id="CHEBI:29950"/>
        <dbReference type="ChEBI" id="CHEBI:82612"/>
        <dbReference type="ChEBI" id="CHEBI:137386"/>
        <dbReference type="ChEBI" id="CHEBI:137387"/>
        <dbReference type="EC" id="2.1.1.63"/>
    </reaction>
</comment>
<evidence type="ECO:0000259" key="11">
    <source>
        <dbReference type="Pfam" id="PF02870"/>
    </source>
</evidence>
<gene>
    <name evidence="12" type="ORF">FHS28_000342</name>
</gene>
<dbReference type="InterPro" id="IPR036217">
    <property type="entry name" value="MethylDNA_cys_MeTrfase_DNAb"/>
</dbReference>
<comment type="function">
    <text evidence="8">Involved in the cellular defense against the biological effects of O6-methylguanine (O6-MeG) and O4-methylthymine (O4-MeT) in DNA. Repairs the methylated nucleobase in DNA by stoichiometrically transferring the methyl group to a cysteine residue in the enzyme. This is a suicide reaction: the enzyme is irreversibly inactivated.</text>
</comment>
<feature type="region of interest" description="Disordered" evidence="9">
    <location>
        <begin position="175"/>
        <end position="219"/>
    </location>
</feature>
<dbReference type="GO" id="GO:0003908">
    <property type="term" value="F:methylated-DNA-[protein]-cysteine S-methyltransferase activity"/>
    <property type="evidence" value="ECO:0007669"/>
    <property type="project" value="UniProtKB-EC"/>
</dbReference>
<evidence type="ECO:0000256" key="5">
    <source>
        <dbReference type="ARBA" id="ARBA00022763"/>
    </source>
</evidence>
<evidence type="ECO:0000256" key="9">
    <source>
        <dbReference type="SAM" id="MobiDB-lite"/>
    </source>
</evidence>
<dbReference type="Pfam" id="PF02870">
    <property type="entry name" value="Methyltransf_1N"/>
    <property type="match status" value="1"/>
</dbReference>
<keyword evidence="3 8" id="KW-0489">Methyltransferase</keyword>
<dbReference type="InterPro" id="IPR036631">
    <property type="entry name" value="MGMT_N_sf"/>
</dbReference>
<dbReference type="InterPro" id="IPR014048">
    <property type="entry name" value="MethylDNA_cys_MeTrfase_DNA-bd"/>
</dbReference>
<feature type="domain" description="Methylated-DNA-[protein]-cysteine S-methyltransferase DNA binding" evidence="10">
    <location>
        <begin position="87"/>
        <end position="165"/>
    </location>
</feature>
<evidence type="ECO:0000256" key="4">
    <source>
        <dbReference type="ARBA" id="ARBA00022679"/>
    </source>
</evidence>
<proteinExistence type="inferred from homology"/>
<reference evidence="12 13" key="1">
    <citation type="submission" date="2020-08" db="EMBL/GenBank/DDBJ databases">
        <title>Genomic Encyclopedia of Type Strains, Phase III (KMG-III): the genomes of soil and plant-associated and newly described type strains.</title>
        <authorList>
            <person name="Whitman W."/>
        </authorList>
    </citation>
    <scope>NUCLEOTIDE SEQUENCE [LARGE SCALE GENOMIC DNA]</scope>
    <source>
        <strain evidence="12 13">CECT 7247</strain>
    </source>
</reference>
<dbReference type="CDD" id="cd06445">
    <property type="entry name" value="ATase"/>
    <property type="match status" value="1"/>
</dbReference>
<dbReference type="Proteomes" id="UP000574369">
    <property type="component" value="Unassembled WGS sequence"/>
</dbReference>
<dbReference type="SUPFAM" id="SSF46767">
    <property type="entry name" value="Methylated DNA-protein cysteine methyltransferase, C-terminal domain"/>
    <property type="match status" value="1"/>
</dbReference>
<keyword evidence="2 8" id="KW-0963">Cytoplasm</keyword>
<comment type="miscellaneous">
    <text evidence="8">This enzyme catalyzes only one turnover and therefore is not strictly catalytic. According to one definition, an enzyme is a biocatalyst that acts repeatedly and over many reaction cycles.</text>
</comment>
<evidence type="ECO:0000256" key="3">
    <source>
        <dbReference type="ARBA" id="ARBA00022603"/>
    </source>
</evidence>
<name>A0ABR6GLJ3_9BURK</name>
<comment type="catalytic activity">
    <reaction evidence="7 8">
        <text>a 6-O-methyl-2'-deoxyguanosine in DNA + L-cysteinyl-[protein] = S-methyl-L-cysteinyl-[protein] + a 2'-deoxyguanosine in DNA</text>
        <dbReference type="Rhea" id="RHEA:24000"/>
        <dbReference type="Rhea" id="RHEA-COMP:10131"/>
        <dbReference type="Rhea" id="RHEA-COMP:10132"/>
        <dbReference type="Rhea" id="RHEA-COMP:11367"/>
        <dbReference type="Rhea" id="RHEA-COMP:11368"/>
        <dbReference type="ChEBI" id="CHEBI:29950"/>
        <dbReference type="ChEBI" id="CHEBI:82612"/>
        <dbReference type="ChEBI" id="CHEBI:85445"/>
        <dbReference type="ChEBI" id="CHEBI:85448"/>
        <dbReference type="EC" id="2.1.1.63"/>
    </reaction>
</comment>
<evidence type="ECO:0000259" key="10">
    <source>
        <dbReference type="Pfam" id="PF01035"/>
    </source>
</evidence>
<organism evidence="12 13">
    <name type="scientific">Roseateles terrae</name>
    <dbReference type="NCBI Taxonomy" id="431060"/>
    <lineage>
        <taxon>Bacteria</taxon>
        <taxon>Pseudomonadati</taxon>
        <taxon>Pseudomonadota</taxon>
        <taxon>Betaproteobacteria</taxon>
        <taxon>Burkholderiales</taxon>
        <taxon>Sphaerotilaceae</taxon>
        <taxon>Roseateles</taxon>
    </lineage>
</organism>
<feature type="compositionally biased region" description="Pro residues" evidence="9">
    <location>
        <begin position="181"/>
        <end position="201"/>
    </location>
</feature>
<feature type="domain" description="Methylguanine DNA methyltransferase ribonuclease-like" evidence="11">
    <location>
        <begin position="12"/>
        <end position="70"/>
    </location>
</feature>
<dbReference type="Gene3D" id="1.10.10.10">
    <property type="entry name" value="Winged helix-like DNA-binding domain superfamily/Winged helix DNA-binding domain"/>
    <property type="match status" value="1"/>
</dbReference>
<dbReference type="InterPro" id="IPR008332">
    <property type="entry name" value="MethylG_MeTrfase_N"/>
</dbReference>
<dbReference type="PANTHER" id="PTHR10815:SF5">
    <property type="entry name" value="METHYLATED-DNA--PROTEIN-CYSTEINE METHYLTRANSFERASE"/>
    <property type="match status" value="1"/>
</dbReference>
<protein>
    <recommendedName>
        <fullName evidence="8">Methylated-DNA--protein-cysteine methyltransferase</fullName>
        <ecNumber evidence="8">2.1.1.63</ecNumber>
    </recommendedName>
    <alternativeName>
        <fullName evidence="8">6-O-methylguanine-DNA methyltransferase</fullName>
        <shortName evidence="8">MGMT</shortName>
    </alternativeName>
    <alternativeName>
        <fullName evidence="8">O-6-methylguanine-DNA-alkyltransferase</fullName>
    </alternativeName>
</protein>